<evidence type="ECO:0000313" key="1">
    <source>
        <dbReference type="EMBL" id="QBF83597.1"/>
    </source>
</evidence>
<dbReference type="CDD" id="cd07821">
    <property type="entry name" value="PYR_PYL_RCAR_like"/>
    <property type="match status" value="1"/>
</dbReference>
<dbReference type="SUPFAM" id="SSF55961">
    <property type="entry name" value="Bet v1-like"/>
    <property type="match status" value="1"/>
</dbReference>
<name>A0A411PJ43_9GAMM</name>
<dbReference type="InterPro" id="IPR023393">
    <property type="entry name" value="START-like_dom_sf"/>
</dbReference>
<evidence type="ECO:0000313" key="2">
    <source>
        <dbReference type="Proteomes" id="UP000291106"/>
    </source>
</evidence>
<sequence length="167" mass="18829">MKITSKVTINKSATEMWKLIAHDFDKAYLWMAPIPFSKAIAPGGSKLGAPMVGRMCDLTEKPNGPQVKEVITHYSESARTLSFDVLPINNPAIIPIKQNHVAMSVREISPTQCEVSWTASPQLKWFAYPMYPLLRLMFPKVFAKLLRGLKDYAENIEHQPRQMSAVV</sequence>
<dbReference type="Proteomes" id="UP000291106">
    <property type="component" value="Chromosome"/>
</dbReference>
<dbReference type="OrthoDB" id="4459407at2"/>
<dbReference type="KEGG" id="smai:EXU30_13500"/>
<protein>
    <submittedName>
        <fullName evidence="1">SRPBCC family protein</fullName>
    </submittedName>
</protein>
<dbReference type="InterPro" id="IPR019587">
    <property type="entry name" value="Polyketide_cyclase/dehydratase"/>
</dbReference>
<gene>
    <name evidence="1" type="ORF">EXU30_13500</name>
</gene>
<dbReference type="Gene3D" id="3.30.530.20">
    <property type="match status" value="1"/>
</dbReference>
<proteinExistence type="predicted"/>
<dbReference type="AlphaFoldDB" id="A0A411PJ43"/>
<accession>A0A411PJ43</accession>
<dbReference type="EMBL" id="CP036200">
    <property type="protein sequence ID" value="QBF83597.1"/>
    <property type="molecule type" value="Genomic_DNA"/>
</dbReference>
<dbReference type="Pfam" id="PF10604">
    <property type="entry name" value="Polyketide_cyc2"/>
    <property type="match status" value="1"/>
</dbReference>
<keyword evidence="2" id="KW-1185">Reference proteome</keyword>
<organism evidence="1 2">
    <name type="scientific">Shewanella maritima</name>
    <dbReference type="NCBI Taxonomy" id="2520507"/>
    <lineage>
        <taxon>Bacteria</taxon>
        <taxon>Pseudomonadati</taxon>
        <taxon>Pseudomonadota</taxon>
        <taxon>Gammaproteobacteria</taxon>
        <taxon>Alteromonadales</taxon>
        <taxon>Shewanellaceae</taxon>
        <taxon>Shewanella</taxon>
    </lineage>
</organism>
<reference evidence="1 2" key="1">
    <citation type="submission" date="2019-02" db="EMBL/GenBank/DDBJ databases">
        <title>Shewanella sp. D4-2 isolated from Dokdo Island.</title>
        <authorList>
            <person name="Baek K."/>
        </authorList>
    </citation>
    <scope>NUCLEOTIDE SEQUENCE [LARGE SCALE GENOMIC DNA]</scope>
    <source>
        <strain evidence="1 2">D4-2</strain>
    </source>
</reference>
<dbReference type="RefSeq" id="WP_130600869.1">
    <property type="nucleotide sequence ID" value="NZ_CP036200.1"/>
</dbReference>